<reference evidence="1 2" key="1">
    <citation type="submission" date="2020-08" db="EMBL/GenBank/DDBJ databases">
        <title>Genomic Encyclopedia of Type Strains, Phase IV (KMG-V): Genome sequencing to study the core and pangenomes of soil and plant-associated prokaryotes.</title>
        <authorList>
            <person name="Whitman W."/>
        </authorList>
    </citation>
    <scope>NUCLEOTIDE SEQUENCE [LARGE SCALE GENOMIC DNA]</scope>
    <source>
        <strain evidence="1 2">SEMIA 4084</strain>
    </source>
</reference>
<accession>A0A7W8UEZ2</accession>
<gene>
    <name evidence="1" type="ORF">GGD55_004719</name>
</gene>
<dbReference type="EMBL" id="JACHBK010000011">
    <property type="protein sequence ID" value="MBB5537998.1"/>
    <property type="molecule type" value="Genomic_DNA"/>
</dbReference>
<dbReference type="Proteomes" id="UP000585507">
    <property type="component" value="Unassembled WGS sequence"/>
</dbReference>
<comment type="caution">
    <text evidence="1">The sequence shown here is derived from an EMBL/GenBank/DDBJ whole genome shotgun (WGS) entry which is preliminary data.</text>
</comment>
<dbReference type="AlphaFoldDB" id="A0A7W8UEZ2"/>
<name>A0A7W8UEZ2_9HYPH</name>
<keyword evidence="2" id="KW-1185">Reference proteome</keyword>
<evidence type="ECO:0000313" key="2">
    <source>
        <dbReference type="Proteomes" id="UP000585507"/>
    </source>
</evidence>
<evidence type="ECO:0000313" key="1">
    <source>
        <dbReference type="EMBL" id="MBB5537998.1"/>
    </source>
</evidence>
<protein>
    <submittedName>
        <fullName evidence="1">Uncharacterized protein</fullName>
    </submittedName>
</protein>
<proteinExistence type="predicted"/>
<sequence>MIVADSMPHPGPSQTLVCLILVVALFDLTGQPLESHVRLSQLIEEQTYGYSRHLWQLIQLSLQSVSVLCVFLSDVPNTVVWARSALREPEIRVRWRTRTGEASLLMTKLMDGRVTASQIAATSAASVFPRFT</sequence>
<organism evidence="1 2">
    <name type="scientific">Rhizobium giardinii</name>
    <dbReference type="NCBI Taxonomy" id="56731"/>
    <lineage>
        <taxon>Bacteria</taxon>
        <taxon>Pseudomonadati</taxon>
        <taxon>Pseudomonadota</taxon>
        <taxon>Alphaproteobacteria</taxon>
        <taxon>Hyphomicrobiales</taxon>
        <taxon>Rhizobiaceae</taxon>
        <taxon>Rhizobium/Agrobacterium group</taxon>
        <taxon>Rhizobium</taxon>
    </lineage>
</organism>